<reference evidence="5 6" key="1">
    <citation type="journal article" date="2019" name="Sci. Rep.">
        <title>Orb-weaving spider Araneus ventricosus genome elucidates the spidroin gene catalogue.</title>
        <authorList>
            <person name="Kono N."/>
            <person name="Nakamura H."/>
            <person name="Ohtoshi R."/>
            <person name="Moran D.A.P."/>
            <person name="Shinohara A."/>
            <person name="Yoshida Y."/>
            <person name="Fujiwara M."/>
            <person name="Mori M."/>
            <person name="Tomita M."/>
            <person name="Arakawa K."/>
        </authorList>
    </citation>
    <scope>NUCLEOTIDE SEQUENCE [LARGE SCALE GENOMIC DNA]</scope>
</reference>
<keyword evidence="6" id="KW-1185">Reference proteome</keyword>
<dbReference type="SUPFAM" id="SSF47095">
    <property type="entry name" value="HMG-box"/>
    <property type="match status" value="1"/>
</dbReference>
<evidence type="ECO:0000313" key="5">
    <source>
        <dbReference type="EMBL" id="GBN71608.1"/>
    </source>
</evidence>
<dbReference type="Pfam" id="PF00505">
    <property type="entry name" value="HMG_box"/>
    <property type="match status" value="1"/>
</dbReference>
<feature type="domain" description="HMG box" evidence="4">
    <location>
        <begin position="94"/>
        <end position="157"/>
    </location>
</feature>
<evidence type="ECO:0000256" key="1">
    <source>
        <dbReference type="ARBA" id="ARBA00023125"/>
    </source>
</evidence>
<dbReference type="PANTHER" id="PTHR10270:SF317">
    <property type="entry name" value="TRANSCRIPTION FACTOR SOX-15-RELATED"/>
    <property type="match status" value="1"/>
</dbReference>
<protein>
    <recommendedName>
        <fullName evidence="4">HMG box domain-containing protein</fullName>
    </recommendedName>
</protein>
<dbReference type="InterPro" id="IPR036910">
    <property type="entry name" value="HMG_box_dom_sf"/>
</dbReference>
<gene>
    <name evidence="5" type="ORF">AVEN_254530_1</name>
</gene>
<feature type="DNA-binding region" description="HMG box" evidence="2">
    <location>
        <begin position="94"/>
        <end position="157"/>
    </location>
</feature>
<dbReference type="InterPro" id="IPR050140">
    <property type="entry name" value="SRY-related_HMG-box_TF-like"/>
</dbReference>
<evidence type="ECO:0000259" key="4">
    <source>
        <dbReference type="PROSITE" id="PS50118"/>
    </source>
</evidence>
<evidence type="ECO:0000256" key="3">
    <source>
        <dbReference type="SAM" id="MobiDB-lite"/>
    </source>
</evidence>
<dbReference type="EMBL" id="BGPR01016041">
    <property type="protein sequence ID" value="GBN71608.1"/>
    <property type="molecule type" value="Genomic_DNA"/>
</dbReference>
<dbReference type="AlphaFoldDB" id="A0A4Y2R797"/>
<keyword evidence="2" id="KW-0539">Nucleus</keyword>
<dbReference type="GO" id="GO:0000978">
    <property type="term" value="F:RNA polymerase II cis-regulatory region sequence-specific DNA binding"/>
    <property type="evidence" value="ECO:0007669"/>
    <property type="project" value="TreeGrafter"/>
</dbReference>
<dbReference type="GO" id="GO:0030154">
    <property type="term" value="P:cell differentiation"/>
    <property type="evidence" value="ECO:0007669"/>
    <property type="project" value="TreeGrafter"/>
</dbReference>
<dbReference type="GO" id="GO:0001228">
    <property type="term" value="F:DNA-binding transcription activator activity, RNA polymerase II-specific"/>
    <property type="evidence" value="ECO:0007669"/>
    <property type="project" value="TreeGrafter"/>
</dbReference>
<dbReference type="GO" id="GO:0005634">
    <property type="term" value="C:nucleus"/>
    <property type="evidence" value="ECO:0007669"/>
    <property type="project" value="UniProtKB-UniRule"/>
</dbReference>
<dbReference type="Proteomes" id="UP000499080">
    <property type="component" value="Unassembled WGS sequence"/>
</dbReference>
<dbReference type="PANTHER" id="PTHR10270">
    <property type="entry name" value="SOX TRANSCRIPTION FACTOR"/>
    <property type="match status" value="1"/>
</dbReference>
<comment type="caution">
    <text evidence="5">The sequence shown here is derived from an EMBL/GenBank/DDBJ whole genome shotgun (WGS) entry which is preliminary data.</text>
</comment>
<dbReference type="PROSITE" id="PS50118">
    <property type="entry name" value="HMG_BOX_2"/>
    <property type="match status" value="1"/>
</dbReference>
<feature type="region of interest" description="Disordered" evidence="3">
    <location>
        <begin position="37"/>
        <end position="91"/>
    </location>
</feature>
<organism evidence="5 6">
    <name type="scientific">Araneus ventricosus</name>
    <name type="common">Orbweaver spider</name>
    <name type="synonym">Epeira ventricosa</name>
    <dbReference type="NCBI Taxonomy" id="182803"/>
    <lineage>
        <taxon>Eukaryota</taxon>
        <taxon>Metazoa</taxon>
        <taxon>Ecdysozoa</taxon>
        <taxon>Arthropoda</taxon>
        <taxon>Chelicerata</taxon>
        <taxon>Arachnida</taxon>
        <taxon>Araneae</taxon>
        <taxon>Araneomorphae</taxon>
        <taxon>Entelegynae</taxon>
        <taxon>Araneoidea</taxon>
        <taxon>Araneidae</taxon>
        <taxon>Araneus</taxon>
    </lineage>
</organism>
<evidence type="ECO:0000313" key="6">
    <source>
        <dbReference type="Proteomes" id="UP000499080"/>
    </source>
</evidence>
<keyword evidence="1 2" id="KW-0238">DNA-binding</keyword>
<proteinExistence type="predicted"/>
<name>A0A4Y2R797_ARAVE</name>
<accession>A0A4Y2R797</accession>
<dbReference type="InterPro" id="IPR009071">
    <property type="entry name" value="HMG_box_dom"/>
</dbReference>
<evidence type="ECO:0000256" key="2">
    <source>
        <dbReference type="PROSITE-ProRule" id="PRU00267"/>
    </source>
</evidence>
<dbReference type="OrthoDB" id="6247875at2759"/>
<dbReference type="Gene3D" id="1.10.30.10">
    <property type="entry name" value="High mobility group box domain"/>
    <property type="match status" value="1"/>
</dbReference>
<sequence length="157" mass="17059">MYNSGVDYRASDGGWGMVYPNYPYKYQAYPEEGSVAQAPWATDMTSMSDESPPPPMEGDEEPASPLPTPTPRSGGRGSGGGKSSAAAAAMEQRIRRPMNAFMVWAKSERKRLADENPDMHNADLSKLLARATSPDRFSGHSNKDPIIATCECVVLEK</sequence>